<organism evidence="2 3">
    <name type="scientific">Kutzneria kofuensis</name>
    <dbReference type="NCBI Taxonomy" id="103725"/>
    <lineage>
        <taxon>Bacteria</taxon>
        <taxon>Bacillati</taxon>
        <taxon>Actinomycetota</taxon>
        <taxon>Actinomycetes</taxon>
        <taxon>Pseudonocardiales</taxon>
        <taxon>Pseudonocardiaceae</taxon>
        <taxon>Kutzneria</taxon>
    </lineage>
</organism>
<feature type="transmembrane region" description="Helical" evidence="1">
    <location>
        <begin position="184"/>
        <end position="201"/>
    </location>
</feature>
<evidence type="ECO:0000313" key="3">
    <source>
        <dbReference type="Proteomes" id="UP000585638"/>
    </source>
</evidence>
<dbReference type="NCBIfam" id="NF041646">
    <property type="entry name" value="VC0807_fam"/>
    <property type="match status" value="1"/>
</dbReference>
<feature type="transmembrane region" description="Helical" evidence="1">
    <location>
        <begin position="147"/>
        <end position="172"/>
    </location>
</feature>
<feature type="transmembrane region" description="Helical" evidence="1">
    <location>
        <begin position="68"/>
        <end position="86"/>
    </location>
</feature>
<dbReference type="Proteomes" id="UP000585638">
    <property type="component" value="Unassembled WGS sequence"/>
</dbReference>
<accession>A0A7W9KCK1</accession>
<keyword evidence="1" id="KW-0812">Transmembrane</keyword>
<feature type="transmembrane region" description="Helical" evidence="1">
    <location>
        <begin position="98"/>
        <end position="115"/>
    </location>
</feature>
<keyword evidence="1" id="KW-1133">Transmembrane helix</keyword>
<feature type="transmembrane region" description="Helical" evidence="1">
    <location>
        <begin position="16"/>
        <end position="35"/>
    </location>
</feature>
<dbReference type="RefSeq" id="WP_184859241.1">
    <property type="nucleotide sequence ID" value="NZ_BAAAWY010000008.1"/>
</dbReference>
<sequence length="224" mass="24674">MAITTQQRSTDPRRAVVVNLAINLVAPLALFYGLRAAGVDQWLALVLGAIPPTVHAVYGVVVRRKIDALALFTLSILVLSVATSFVTGSPRFLLAKDGWMTAVAGLWILVTLWRTPFLQQFVLSFTTGDAHERAVINWRDSPTYRHVLRMATVMWGVGLVADAVVRVVLAYALPVDQVPLVNTLQYVVVYAALEIGTRLYLRRKSVADKVFAESGQVMMRGRAK</sequence>
<name>A0A7W9KCK1_9PSEU</name>
<protein>
    <recommendedName>
        <fullName evidence="4">Intracellular septation protein A</fullName>
    </recommendedName>
</protein>
<keyword evidence="1" id="KW-0472">Membrane</keyword>
<comment type="caution">
    <text evidence="2">The sequence shown here is derived from an EMBL/GenBank/DDBJ whole genome shotgun (WGS) entry which is preliminary data.</text>
</comment>
<feature type="transmembrane region" description="Helical" evidence="1">
    <location>
        <begin position="41"/>
        <end position="61"/>
    </location>
</feature>
<evidence type="ECO:0000256" key="1">
    <source>
        <dbReference type="SAM" id="Phobius"/>
    </source>
</evidence>
<reference evidence="2 3" key="1">
    <citation type="submission" date="2020-08" db="EMBL/GenBank/DDBJ databases">
        <title>Sequencing the genomes of 1000 actinobacteria strains.</title>
        <authorList>
            <person name="Klenk H.-P."/>
        </authorList>
    </citation>
    <scope>NUCLEOTIDE SEQUENCE [LARGE SCALE GENOMIC DNA]</scope>
    <source>
        <strain evidence="2 3">DSM 43851</strain>
    </source>
</reference>
<dbReference type="EMBL" id="JACHIR010000001">
    <property type="protein sequence ID" value="MBB5890026.1"/>
    <property type="molecule type" value="Genomic_DNA"/>
</dbReference>
<proteinExistence type="predicted"/>
<keyword evidence="3" id="KW-1185">Reference proteome</keyword>
<dbReference type="AlphaFoldDB" id="A0A7W9KCK1"/>
<gene>
    <name evidence="2" type="ORF">BJ998_001222</name>
</gene>
<evidence type="ECO:0008006" key="4">
    <source>
        <dbReference type="Google" id="ProtNLM"/>
    </source>
</evidence>
<evidence type="ECO:0000313" key="2">
    <source>
        <dbReference type="EMBL" id="MBB5890026.1"/>
    </source>
</evidence>